<protein>
    <recommendedName>
        <fullName evidence="3">CsbD-like domain-containing protein</fullName>
    </recommendedName>
</protein>
<evidence type="ECO:0000313" key="5">
    <source>
        <dbReference type="Proteomes" id="UP000465866"/>
    </source>
</evidence>
<name>A0A7I7KYH3_9MYCO</name>
<dbReference type="InterPro" id="IPR036629">
    <property type="entry name" value="YjbJ_sf"/>
</dbReference>
<feature type="compositionally biased region" description="Basic residues" evidence="2">
    <location>
        <begin position="7"/>
        <end position="16"/>
    </location>
</feature>
<sequence>MSATNKLRNKLQRVRGRAKESIGRVTGDRKLESRGVGDQFKADVKDIGETAKDVIRGRRGRRGRRI</sequence>
<evidence type="ECO:0000259" key="3">
    <source>
        <dbReference type="Pfam" id="PF05532"/>
    </source>
</evidence>
<dbReference type="SUPFAM" id="SSF69047">
    <property type="entry name" value="Hypothetical protein YjbJ"/>
    <property type="match status" value="1"/>
</dbReference>
<reference evidence="4 5" key="1">
    <citation type="journal article" date="2019" name="Emerg. Microbes Infect.">
        <title>Comprehensive subspecies identification of 175 nontuberculous mycobacteria species based on 7547 genomic profiles.</title>
        <authorList>
            <person name="Matsumoto Y."/>
            <person name="Kinjo T."/>
            <person name="Motooka D."/>
            <person name="Nabeya D."/>
            <person name="Jung N."/>
            <person name="Uechi K."/>
            <person name="Horii T."/>
            <person name="Iida T."/>
            <person name="Fujita J."/>
            <person name="Nakamura S."/>
        </authorList>
    </citation>
    <scope>NUCLEOTIDE SEQUENCE [LARGE SCALE GENOMIC DNA]</scope>
    <source>
        <strain evidence="4 5">JCM 12404</strain>
    </source>
</reference>
<dbReference type="EMBL" id="AP022569">
    <property type="protein sequence ID" value="BBX47003.1"/>
    <property type="molecule type" value="Genomic_DNA"/>
</dbReference>
<comment type="similarity">
    <text evidence="1">Belongs to the UPF0337 (CsbD) family.</text>
</comment>
<keyword evidence="5" id="KW-1185">Reference proteome</keyword>
<evidence type="ECO:0000256" key="1">
    <source>
        <dbReference type="ARBA" id="ARBA00009129"/>
    </source>
</evidence>
<feature type="region of interest" description="Disordered" evidence="2">
    <location>
        <begin position="1"/>
        <end position="26"/>
    </location>
</feature>
<accession>A0A7I7KYH3</accession>
<feature type="domain" description="CsbD-like" evidence="3">
    <location>
        <begin position="5"/>
        <end position="56"/>
    </location>
</feature>
<dbReference type="Pfam" id="PF05532">
    <property type="entry name" value="CsbD"/>
    <property type="match status" value="1"/>
</dbReference>
<evidence type="ECO:0000256" key="2">
    <source>
        <dbReference type="SAM" id="MobiDB-lite"/>
    </source>
</evidence>
<proteinExistence type="inferred from homology"/>
<gene>
    <name evidence="4" type="ORF">MCOO_30180</name>
</gene>
<dbReference type="KEGG" id="mcoo:MCOO_30180"/>
<dbReference type="InterPro" id="IPR008462">
    <property type="entry name" value="CsbD"/>
</dbReference>
<evidence type="ECO:0000313" key="4">
    <source>
        <dbReference type="EMBL" id="BBX47003.1"/>
    </source>
</evidence>
<dbReference type="Proteomes" id="UP000465866">
    <property type="component" value="Chromosome"/>
</dbReference>
<dbReference type="AlphaFoldDB" id="A0A7I7KYH3"/>
<dbReference type="RefSeq" id="WP_163777154.1">
    <property type="nucleotide sequence ID" value="NZ_AP022569.1"/>
</dbReference>
<feature type="compositionally biased region" description="Basic and acidic residues" evidence="2">
    <location>
        <begin position="17"/>
        <end position="26"/>
    </location>
</feature>
<organism evidence="4 5">
    <name type="scientific">Mycobacterium cookii</name>
    <dbReference type="NCBI Taxonomy" id="1775"/>
    <lineage>
        <taxon>Bacteria</taxon>
        <taxon>Bacillati</taxon>
        <taxon>Actinomycetota</taxon>
        <taxon>Actinomycetes</taxon>
        <taxon>Mycobacteriales</taxon>
        <taxon>Mycobacteriaceae</taxon>
        <taxon>Mycobacterium</taxon>
    </lineage>
</organism>